<sequence length="416" mass="45543">MRLALNFPRIDPTRGGAETYIVDLCRSLVQAGHHVDLYASSWAEGALPAEVRCIKVETQGASRRGQIKSFADASARALENAQYDCTVGFINTYEHDVIIPQGGVHRGSLQANSMRFSSPLVRRLYVLGKVLNPKYWTYRAIERRQYAPRRQARVIAVSNMVKGHVQEFENVLPPLIHVVPNAIDPARVQVAQPSAVRCGFRNRLGLEPNDLVGLFVGHNYALKGLKPLIRALAARRREGARPIHALVCGGGRTGPYRRLADKLGVGDVVHFLGFHNDVRECYWSSDFFVLPTYYDPCSLVVLEALACGLPVITTTCNGASELMTDGRQGYVLTSPDAQGELVAALDHMTDDDQRRAMAAEAVKLGQAQTFDRHVAALLKVFQEVAASKARHGSHGRHTGSGPHAAVSPSRKKAGRG</sequence>
<evidence type="ECO:0000259" key="2">
    <source>
        <dbReference type="Pfam" id="PF00534"/>
    </source>
</evidence>
<dbReference type="PANTHER" id="PTHR12526:SF636">
    <property type="entry name" value="BLL3647 PROTEIN"/>
    <property type="match status" value="1"/>
</dbReference>
<dbReference type="Pfam" id="PF13439">
    <property type="entry name" value="Glyco_transf_4"/>
    <property type="match status" value="1"/>
</dbReference>
<dbReference type="Gene3D" id="3.40.50.2000">
    <property type="entry name" value="Glycogen Phosphorylase B"/>
    <property type="match status" value="2"/>
</dbReference>
<feature type="domain" description="Glycosyltransferase subfamily 4-like N-terminal" evidence="3">
    <location>
        <begin position="15"/>
        <end position="187"/>
    </location>
</feature>
<dbReference type="Proteomes" id="UP000186309">
    <property type="component" value="Chromosome"/>
</dbReference>
<keyword evidence="5" id="KW-1185">Reference proteome</keyword>
<feature type="domain" description="Glycosyl transferase family 1" evidence="2">
    <location>
        <begin position="201"/>
        <end position="361"/>
    </location>
</feature>
<dbReference type="RefSeq" id="WP_076349536.1">
    <property type="nucleotide sequence ID" value="NZ_CP019082.1"/>
</dbReference>
<keyword evidence="4" id="KW-0808">Transferase</keyword>
<accession>A0A1U7CW19</accession>
<dbReference type="InterPro" id="IPR028098">
    <property type="entry name" value="Glyco_trans_4-like_N"/>
</dbReference>
<dbReference type="KEGG" id="pbor:BSF38_04703"/>
<evidence type="ECO:0000256" key="1">
    <source>
        <dbReference type="SAM" id="MobiDB-lite"/>
    </source>
</evidence>
<dbReference type="CDD" id="cd03801">
    <property type="entry name" value="GT4_PimA-like"/>
    <property type="match status" value="1"/>
</dbReference>
<dbReference type="Pfam" id="PF00534">
    <property type="entry name" value="Glycos_transf_1"/>
    <property type="match status" value="1"/>
</dbReference>
<dbReference type="AlphaFoldDB" id="A0A1U7CW19"/>
<dbReference type="SUPFAM" id="SSF53756">
    <property type="entry name" value="UDP-Glycosyltransferase/glycogen phosphorylase"/>
    <property type="match status" value="1"/>
</dbReference>
<dbReference type="PANTHER" id="PTHR12526">
    <property type="entry name" value="GLYCOSYLTRANSFERASE"/>
    <property type="match status" value="1"/>
</dbReference>
<proteinExistence type="predicted"/>
<dbReference type="EMBL" id="CP019082">
    <property type="protein sequence ID" value="APW63142.1"/>
    <property type="molecule type" value="Genomic_DNA"/>
</dbReference>
<feature type="region of interest" description="Disordered" evidence="1">
    <location>
        <begin position="388"/>
        <end position="416"/>
    </location>
</feature>
<dbReference type="InterPro" id="IPR001296">
    <property type="entry name" value="Glyco_trans_1"/>
</dbReference>
<organism evidence="4 5">
    <name type="scientific">Paludisphaera borealis</name>
    <dbReference type="NCBI Taxonomy" id="1387353"/>
    <lineage>
        <taxon>Bacteria</taxon>
        <taxon>Pseudomonadati</taxon>
        <taxon>Planctomycetota</taxon>
        <taxon>Planctomycetia</taxon>
        <taxon>Isosphaerales</taxon>
        <taxon>Isosphaeraceae</taxon>
        <taxon>Paludisphaera</taxon>
    </lineage>
</organism>
<evidence type="ECO:0000313" key="5">
    <source>
        <dbReference type="Proteomes" id="UP000186309"/>
    </source>
</evidence>
<feature type="compositionally biased region" description="Basic residues" evidence="1">
    <location>
        <begin position="388"/>
        <end position="397"/>
    </location>
</feature>
<dbReference type="OrthoDB" id="9795068at2"/>
<protein>
    <submittedName>
        <fullName evidence="4">GT4 family glycosyltransferase</fullName>
    </submittedName>
</protein>
<name>A0A1U7CW19_9BACT</name>
<dbReference type="GO" id="GO:0016757">
    <property type="term" value="F:glycosyltransferase activity"/>
    <property type="evidence" value="ECO:0007669"/>
    <property type="project" value="InterPro"/>
</dbReference>
<dbReference type="STRING" id="1387353.BSF38_04703"/>
<reference evidence="5" key="1">
    <citation type="submission" date="2016-12" db="EMBL/GenBank/DDBJ databases">
        <title>Comparative genomics of four Isosphaeraceae planctomycetes: a common pool of plasmids and glycoside hydrolase genes.</title>
        <authorList>
            <person name="Ivanova A."/>
        </authorList>
    </citation>
    <scope>NUCLEOTIDE SEQUENCE [LARGE SCALE GENOMIC DNA]</scope>
    <source>
        <strain evidence="5">PX4</strain>
    </source>
</reference>
<gene>
    <name evidence="4" type="ORF">BSF38_04703</name>
</gene>
<evidence type="ECO:0000313" key="4">
    <source>
        <dbReference type="EMBL" id="APW63142.1"/>
    </source>
</evidence>
<evidence type="ECO:0000259" key="3">
    <source>
        <dbReference type="Pfam" id="PF13439"/>
    </source>
</evidence>